<keyword evidence="3 9" id="KW-0808">Transferase</keyword>
<accession>A0A3P1XUP8</accession>
<dbReference type="OrthoDB" id="9787898at2"/>
<feature type="binding site" evidence="9">
    <location>
        <position position="63"/>
    </location>
    <ligand>
        <name>[4Fe-4S] cluster</name>
        <dbReference type="ChEBI" id="CHEBI:49883"/>
        <label>2</label>
        <note>4Fe-4S-S-AdoMet</note>
    </ligand>
</feature>
<name>A0A3P1XUP8_TANFO</name>
<dbReference type="Proteomes" id="UP000278609">
    <property type="component" value="Unassembled WGS sequence"/>
</dbReference>
<comment type="catalytic activity">
    <reaction evidence="8 9">
        <text>[[Fe-S] cluster scaffold protein carrying a second [4Fe-4S](2+) cluster] + N(6)-octanoyl-L-lysyl-[protein] + 2 oxidized [2Fe-2S]-[ferredoxin] + 2 S-adenosyl-L-methionine + 4 H(+) = [[Fe-S] cluster scaffold protein] + N(6)-[(R)-dihydrolipoyl]-L-lysyl-[protein] + 4 Fe(3+) + 2 hydrogen sulfide + 2 5'-deoxyadenosine + 2 L-methionine + 2 reduced [2Fe-2S]-[ferredoxin]</text>
        <dbReference type="Rhea" id="RHEA:16585"/>
        <dbReference type="Rhea" id="RHEA-COMP:9928"/>
        <dbReference type="Rhea" id="RHEA-COMP:10000"/>
        <dbReference type="Rhea" id="RHEA-COMP:10001"/>
        <dbReference type="Rhea" id="RHEA-COMP:10475"/>
        <dbReference type="Rhea" id="RHEA-COMP:14568"/>
        <dbReference type="Rhea" id="RHEA-COMP:14569"/>
        <dbReference type="ChEBI" id="CHEBI:15378"/>
        <dbReference type="ChEBI" id="CHEBI:17319"/>
        <dbReference type="ChEBI" id="CHEBI:29034"/>
        <dbReference type="ChEBI" id="CHEBI:29919"/>
        <dbReference type="ChEBI" id="CHEBI:33722"/>
        <dbReference type="ChEBI" id="CHEBI:33737"/>
        <dbReference type="ChEBI" id="CHEBI:33738"/>
        <dbReference type="ChEBI" id="CHEBI:57844"/>
        <dbReference type="ChEBI" id="CHEBI:59789"/>
        <dbReference type="ChEBI" id="CHEBI:78809"/>
        <dbReference type="ChEBI" id="CHEBI:83100"/>
        <dbReference type="EC" id="2.8.1.8"/>
    </reaction>
</comment>
<dbReference type="PANTHER" id="PTHR10949">
    <property type="entry name" value="LIPOYL SYNTHASE"/>
    <property type="match status" value="1"/>
</dbReference>
<comment type="similarity">
    <text evidence="9">Belongs to the radical SAM superfamily. Lipoyl synthase family.</text>
</comment>
<dbReference type="SMART" id="SM00729">
    <property type="entry name" value="Elp3"/>
    <property type="match status" value="1"/>
</dbReference>
<evidence type="ECO:0000256" key="2">
    <source>
        <dbReference type="ARBA" id="ARBA00022490"/>
    </source>
</evidence>
<dbReference type="EC" id="2.8.1.8" evidence="9"/>
<keyword evidence="2 9" id="KW-0963">Cytoplasm</keyword>
<protein>
    <recommendedName>
        <fullName evidence="9">Lipoyl synthase</fullName>
        <ecNumber evidence="9">2.8.1.8</ecNumber>
    </recommendedName>
    <alternativeName>
        <fullName evidence="9">Lip-syn</fullName>
        <shortName evidence="9">LS</shortName>
    </alternativeName>
    <alternativeName>
        <fullName evidence="9">Lipoate synthase</fullName>
    </alternativeName>
    <alternativeName>
        <fullName evidence="9">Lipoic acid synthase</fullName>
    </alternativeName>
    <alternativeName>
        <fullName evidence="9">Sulfur insertion protein LipA</fullName>
    </alternativeName>
</protein>
<dbReference type="Pfam" id="PF04055">
    <property type="entry name" value="Radical_SAM"/>
    <property type="match status" value="1"/>
</dbReference>
<dbReference type="AlphaFoldDB" id="A0A3P1XUP8"/>
<dbReference type="PANTHER" id="PTHR10949:SF0">
    <property type="entry name" value="LIPOYL SYNTHASE, MITOCHONDRIAL"/>
    <property type="match status" value="1"/>
</dbReference>
<dbReference type="CDD" id="cd01335">
    <property type="entry name" value="Radical_SAM"/>
    <property type="match status" value="1"/>
</dbReference>
<feature type="binding site" evidence="9">
    <location>
        <position position="70"/>
    </location>
    <ligand>
        <name>[4Fe-4S] cluster</name>
        <dbReference type="ChEBI" id="CHEBI:49883"/>
        <label>2</label>
        <note>4Fe-4S-S-AdoMet</note>
    </ligand>
</feature>
<dbReference type="SFLD" id="SFLDG01058">
    <property type="entry name" value="lipoyl_synthase_like"/>
    <property type="match status" value="1"/>
</dbReference>
<feature type="binding site" evidence="9">
    <location>
        <position position="48"/>
    </location>
    <ligand>
        <name>[4Fe-4S] cluster</name>
        <dbReference type="ChEBI" id="CHEBI:49883"/>
        <label>1</label>
    </ligand>
</feature>
<evidence type="ECO:0000256" key="8">
    <source>
        <dbReference type="ARBA" id="ARBA00047326"/>
    </source>
</evidence>
<dbReference type="RefSeq" id="WP_124750805.1">
    <property type="nucleotide sequence ID" value="NZ_RQYS01000009.1"/>
</dbReference>
<evidence type="ECO:0000256" key="7">
    <source>
        <dbReference type="ARBA" id="ARBA00023014"/>
    </source>
</evidence>
<comment type="function">
    <text evidence="9">Catalyzes the radical-mediated insertion of two sulfur atoms into the C-6 and C-8 positions of the octanoyl moiety bound to the lipoyl domains of lipoate-dependent enzymes, thereby converting the octanoylated domains into lipoylated derivatives.</text>
</comment>
<reference evidence="11 12" key="1">
    <citation type="submission" date="2018-11" db="EMBL/GenBank/DDBJ databases">
        <title>Genomes From Bacteria Associated with the Canine Oral Cavity: a Test Case for Automated Genome-Based Taxonomic Assignment.</title>
        <authorList>
            <person name="Coil D.A."/>
            <person name="Jospin G."/>
            <person name="Darling A.E."/>
            <person name="Wallis C."/>
            <person name="Davis I.J."/>
            <person name="Harris S."/>
            <person name="Eisen J.A."/>
            <person name="Holcombe L.J."/>
            <person name="O'Flynn C."/>
        </authorList>
    </citation>
    <scope>NUCLEOTIDE SEQUENCE [LARGE SCALE GENOMIC DNA]</scope>
    <source>
        <strain evidence="11 12">OH2617_COT-023</strain>
    </source>
</reference>
<dbReference type="PROSITE" id="PS51918">
    <property type="entry name" value="RADICAL_SAM"/>
    <property type="match status" value="1"/>
</dbReference>
<evidence type="ECO:0000256" key="4">
    <source>
        <dbReference type="ARBA" id="ARBA00022691"/>
    </source>
</evidence>
<dbReference type="InterPro" id="IPR006638">
    <property type="entry name" value="Elp3/MiaA/NifB-like_rSAM"/>
</dbReference>
<feature type="binding site" evidence="9">
    <location>
        <position position="67"/>
    </location>
    <ligand>
        <name>[4Fe-4S] cluster</name>
        <dbReference type="ChEBI" id="CHEBI:49883"/>
        <label>2</label>
        <note>4Fe-4S-S-AdoMet</note>
    </ligand>
</feature>
<dbReference type="InterPro" id="IPR003698">
    <property type="entry name" value="Lipoyl_synth"/>
</dbReference>
<dbReference type="GO" id="GO:0046872">
    <property type="term" value="F:metal ion binding"/>
    <property type="evidence" value="ECO:0007669"/>
    <property type="project" value="UniProtKB-KW"/>
</dbReference>
<dbReference type="SFLD" id="SFLDF00271">
    <property type="entry name" value="lipoyl_synthase"/>
    <property type="match status" value="1"/>
</dbReference>
<dbReference type="SUPFAM" id="SSF102114">
    <property type="entry name" value="Radical SAM enzymes"/>
    <property type="match status" value="1"/>
</dbReference>
<dbReference type="SFLD" id="SFLDS00029">
    <property type="entry name" value="Radical_SAM"/>
    <property type="match status" value="1"/>
</dbReference>
<dbReference type="Gene3D" id="3.20.20.70">
    <property type="entry name" value="Aldolase class I"/>
    <property type="match status" value="1"/>
</dbReference>
<evidence type="ECO:0000256" key="1">
    <source>
        <dbReference type="ARBA" id="ARBA00022485"/>
    </source>
</evidence>
<comment type="subcellular location">
    <subcellularLocation>
        <location evidence="9">Cytoplasm</location>
    </subcellularLocation>
</comment>
<dbReference type="GO" id="GO:0009249">
    <property type="term" value="P:protein lipoylation"/>
    <property type="evidence" value="ECO:0007669"/>
    <property type="project" value="UniProtKB-UniRule"/>
</dbReference>
<dbReference type="HAMAP" id="MF_00206">
    <property type="entry name" value="Lipoyl_synth"/>
    <property type="match status" value="1"/>
</dbReference>
<dbReference type="GO" id="GO:0016992">
    <property type="term" value="F:lipoate synthase activity"/>
    <property type="evidence" value="ECO:0007669"/>
    <property type="project" value="UniProtKB-UniRule"/>
</dbReference>
<evidence type="ECO:0000256" key="6">
    <source>
        <dbReference type="ARBA" id="ARBA00023004"/>
    </source>
</evidence>
<comment type="pathway">
    <text evidence="9">Protein modification; protein lipoylation via endogenous pathway; protein N(6)-(lipoyl)lysine from octanoyl-[acyl-carrier-protein]: step 2/2.</text>
</comment>
<comment type="cofactor">
    <cofactor evidence="9">
        <name>[4Fe-4S] cluster</name>
        <dbReference type="ChEBI" id="CHEBI:49883"/>
    </cofactor>
    <text evidence="9">Binds 2 [4Fe-4S] clusters per subunit. One cluster is coordinated with 3 cysteines and an exchangeable S-adenosyl-L-methionine.</text>
</comment>
<dbReference type="NCBIfam" id="NF009544">
    <property type="entry name" value="PRK12928.1"/>
    <property type="match status" value="1"/>
</dbReference>
<keyword evidence="4 9" id="KW-0949">S-adenosyl-L-methionine</keyword>
<keyword evidence="1 9" id="KW-0004">4Fe-4S</keyword>
<dbReference type="PIRSF" id="PIRSF005963">
    <property type="entry name" value="Lipoyl_synth"/>
    <property type="match status" value="1"/>
</dbReference>
<dbReference type="UniPathway" id="UPA00538">
    <property type="reaction ID" value="UER00593"/>
</dbReference>
<evidence type="ECO:0000256" key="9">
    <source>
        <dbReference type="HAMAP-Rule" id="MF_00206"/>
    </source>
</evidence>
<dbReference type="GO" id="GO:0005737">
    <property type="term" value="C:cytoplasm"/>
    <property type="evidence" value="ECO:0007669"/>
    <property type="project" value="UniProtKB-SubCell"/>
</dbReference>
<organism evidence="11 12">
    <name type="scientific">Tannerella forsythia</name>
    <name type="common">Bacteroides forsythus</name>
    <dbReference type="NCBI Taxonomy" id="28112"/>
    <lineage>
        <taxon>Bacteria</taxon>
        <taxon>Pseudomonadati</taxon>
        <taxon>Bacteroidota</taxon>
        <taxon>Bacteroidia</taxon>
        <taxon>Bacteroidales</taxon>
        <taxon>Tannerellaceae</taxon>
        <taxon>Tannerella</taxon>
    </lineage>
</organism>
<keyword evidence="5 9" id="KW-0479">Metal-binding</keyword>
<feature type="binding site" evidence="9">
    <location>
        <position position="37"/>
    </location>
    <ligand>
        <name>[4Fe-4S] cluster</name>
        <dbReference type="ChEBI" id="CHEBI:49883"/>
        <label>1</label>
    </ligand>
</feature>
<evidence type="ECO:0000313" key="11">
    <source>
        <dbReference type="EMBL" id="RRD62552.1"/>
    </source>
</evidence>
<feature type="domain" description="Radical SAM core" evidence="10">
    <location>
        <begin position="49"/>
        <end position="263"/>
    </location>
</feature>
<dbReference type="NCBIfam" id="NF004019">
    <property type="entry name" value="PRK05481.1"/>
    <property type="match status" value="1"/>
</dbReference>
<dbReference type="InterPro" id="IPR058240">
    <property type="entry name" value="rSAM_sf"/>
</dbReference>
<evidence type="ECO:0000256" key="3">
    <source>
        <dbReference type="ARBA" id="ARBA00022679"/>
    </source>
</evidence>
<proteinExistence type="inferred from homology"/>
<keyword evidence="6 9" id="KW-0408">Iron</keyword>
<comment type="caution">
    <text evidence="11">The sequence shown here is derived from an EMBL/GenBank/DDBJ whole genome shotgun (WGS) entry which is preliminary data.</text>
</comment>
<feature type="binding site" evidence="9">
    <location>
        <position position="274"/>
    </location>
    <ligand>
        <name>[4Fe-4S] cluster</name>
        <dbReference type="ChEBI" id="CHEBI:49883"/>
        <label>1</label>
    </ligand>
</feature>
<evidence type="ECO:0000256" key="5">
    <source>
        <dbReference type="ARBA" id="ARBA00022723"/>
    </source>
</evidence>
<dbReference type="InterPro" id="IPR013785">
    <property type="entry name" value="Aldolase_TIM"/>
</dbReference>
<dbReference type="GO" id="GO:0051539">
    <property type="term" value="F:4 iron, 4 sulfur cluster binding"/>
    <property type="evidence" value="ECO:0007669"/>
    <property type="project" value="UniProtKB-UniRule"/>
</dbReference>
<evidence type="ECO:0000313" key="12">
    <source>
        <dbReference type="Proteomes" id="UP000278609"/>
    </source>
</evidence>
<dbReference type="EMBL" id="RQYS01000009">
    <property type="protein sequence ID" value="RRD62552.1"/>
    <property type="molecule type" value="Genomic_DNA"/>
</dbReference>
<sequence length="283" mass="31761">MSTYLRKPDWLKIRLQGNEQFRRTKEIVESHCLHTICTSGKCPNQGECWSRGTATFMIGGDICTRSCRFCNTLTGKPRTLNPDEPAQVAESIRLMKLRHAVVTSVDRDDLPDLGAQHWVQTIRCIKEINPRTTLEVLIPDFQGRTELVDQVIDASPEVISHNLETVRRLTPQVRSAARYEVSLSVLKRIAERGLCAKTGIMVGLGETVAEVEELMDDAYAVGVSALTIGQYLQPSRKNLPVTEYVTPAQFEAYRETALSKGFRSVESAPLVRSSYHAERVLEE</sequence>
<dbReference type="FunFam" id="3.20.20.70:FF:000040">
    <property type="entry name" value="Lipoyl synthase"/>
    <property type="match status" value="1"/>
</dbReference>
<dbReference type="NCBIfam" id="TIGR00510">
    <property type="entry name" value="lipA"/>
    <property type="match status" value="1"/>
</dbReference>
<dbReference type="InterPro" id="IPR007197">
    <property type="entry name" value="rSAM"/>
</dbReference>
<gene>
    <name evidence="9 11" type="primary">lipA</name>
    <name evidence="11" type="ORF">EII40_03070</name>
</gene>
<evidence type="ECO:0000259" key="10">
    <source>
        <dbReference type="PROSITE" id="PS51918"/>
    </source>
</evidence>
<feature type="binding site" evidence="9">
    <location>
        <position position="42"/>
    </location>
    <ligand>
        <name>[4Fe-4S] cluster</name>
        <dbReference type="ChEBI" id="CHEBI:49883"/>
        <label>1</label>
    </ligand>
</feature>
<keyword evidence="7 9" id="KW-0411">Iron-sulfur</keyword>